<dbReference type="GO" id="GO:0003735">
    <property type="term" value="F:structural constituent of ribosome"/>
    <property type="evidence" value="ECO:0007669"/>
    <property type="project" value="InterPro"/>
</dbReference>
<dbReference type="PANTHER" id="PTHR33398">
    <property type="entry name" value="30S RIBOSOMAL PROTEIN S20"/>
    <property type="match status" value="1"/>
</dbReference>
<dbReference type="EMBL" id="CAEZXP010000001">
    <property type="protein sequence ID" value="CAB4692454.1"/>
    <property type="molecule type" value="Genomic_DNA"/>
</dbReference>
<dbReference type="SUPFAM" id="SSF46992">
    <property type="entry name" value="Ribosomal protein S20"/>
    <property type="match status" value="1"/>
</dbReference>
<organism evidence="6">
    <name type="scientific">freshwater metagenome</name>
    <dbReference type="NCBI Taxonomy" id="449393"/>
    <lineage>
        <taxon>unclassified sequences</taxon>
        <taxon>metagenomes</taxon>
        <taxon>ecological metagenomes</taxon>
    </lineage>
</organism>
<evidence type="ECO:0000256" key="5">
    <source>
        <dbReference type="ARBA" id="ARBA00023274"/>
    </source>
</evidence>
<name>A0A6J6P805_9ZZZZ</name>
<dbReference type="HAMAP" id="MF_00500">
    <property type="entry name" value="Ribosomal_bS20"/>
    <property type="match status" value="1"/>
</dbReference>
<keyword evidence="5" id="KW-0687">Ribonucleoprotein</keyword>
<proteinExistence type="inferred from homology"/>
<dbReference type="Pfam" id="PF01649">
    <property type="entry name" value="Ribosomal_S20p"/>
    <property type="match status" value="1"/>
</dbReference>
<reference evidence="6" key="1">
    <citation type="submission" date="2020-05" db="EMBL/GenBank/DDBJ databases">
        <authorList>
            <person name="Chiriac C."/>
            <person name="Salcher M."/>
            <person name="Ghai R."/>
            <person name="Kavagutti S V."/>
        </authorList>
    </citation>
    <scope>NUCLEOTIDE SEQUENCE</scope>
</reference>
<evidence type="ECO:0000256" key="1">
    <source>
        <dbReference type="ARBA" id="ARBA00007634"/>
    </source>
</evidence>
<dbReference type="GO" id="GO:0015935">
    <property type="term" value="C:small ribosomal subunit"/>
    <property type="evidence" value="ECO:0007669"/>
    <property type="project" value="TreeGrafter"/>
</dbReference>
<dbReference type="AlphaFoldDB" id="A0A6J6P805"/>
<evidence type="ECO:0000256" key="4">
    <source>
        <dbReference type="ARBA" id="ARBA00022980"/>
    </source>
</evidence>
<keyword evidence="4" id="KW-0689">Ribosomal protein</keyword>
<sequence length="86" mass="9622">MANIKQQKKRIRTATEQRLENLRYTSTIKTLTKRLATAAEEGDAAKVTEEHRNLVKLIDRAVTRGALHRNAAARKKSQAARVLAGN</sequence>
<gene>
    <name evidence="6" type="ORF">UFOPK2399_00816</name>
</gene>
<dbReference type="NCBIfam" id="TIGR00029">
    <property type="entry name" value="S20"/>
    <property type="match status" value="1"/>
</dbReference>
<keyword evidence="3" id="KW-0694">RNA-binding</keyword>
<dbReference type="InterPro" id="IPR002583">
    <property type="entry name" value="Ribosomal_bS20"/>
</dbReference>
<dbReference type="Gene3D" id="1.20.58.110">
    <property type="entry name" value="Ribosomal protein S20"/>
    <property type="match status" value="1"/>
</dbReference>
<comment type="similarity">
    <text evidence="1">Belongs to the bacterial ribosomal protein bS20 family.</text>
</comment>
<dbReference type="PANTHER" id="PTHR33398:SF1">
    <property type="entry name" value="SMALL RIBOSOMAL SUBUNIT PROTEIN BS20C"/>
    <property type="match status" value="1"/>
</dbReference>
<evidence type="ECO:0000256" key="2">
    <source>
        <dbReference type="ARBA" id="ARBA00022730"/>
    </source>
</evidence>
<evidence type="ECO:0000256" key="3">
    <source>
        <dbReference type="ARBA" id="ARBA00022884"/>
    </source>
</evidence>
<protein>
    <submittedName>
        <fullName evidence="6">Unannotated protein</fullName>
    </submittedName>
</protein>
<dbReference type="InterPro" id="IPR036510">
    <property type="entry name" value="Ribosomal_bS20_sf"/>
</dbReference>
<evidence type="ECO:0000313" key="6">
    <source>
        <dbReference type="EMBL" id="CAB4692454.1"/>
    </source>
</evidence>
<dbReference type="GO" id="GO:0006412">
    <property type="term" value="P:translation"/>
    <property type="evidence" value="ECO:0007669"/>
    <property type="project" value="InterPro"/>
</dbReference>
<keyword evidence="2" id="KW-0699">rRNA-binding</keyword>
<accession>A0A6J6P805</accession>
<dbReference type="GO" id="GO:0070181">
    <property type="term" value="F:small ribosomal subunit rRNA binding"/>
    <property type="evidence" value="ECO:0007669"/>
    <property type="project" value="TreeGrafter"/>
</dbReference>